<protein>
    <submittedName>
        <fullName evidence="1">Uncharacterized protein</fullName>
    </submittedName>
</protein>
<dbReference type="EMBL" id="CM004394">
    <property type="protein sequence ID" value="KAG8649199.1"/>
    <property type="molecule type" value="Genomic_DNA"/>
</dbReference>
<sequence length="144" mass="16287">MKGYLDTLKKLDVHVSRELATDLILGSLLDSYDSFIINYNMHGMDKSITELHGMLKSAEENIHKTNTMLMVQKGTRRGKARKRFHLSPRITRLGLNPKAIRKRHPSPSPSPSKKRAHGSTVTMLGIGKGTVLYTWRVEKGQLSY</sequence>
<comment type="caution">
    <text evidence="1">The sequence shown here is derived from an EMBL/GenBank/DDBJ whole genome shotgun (WGS) entry which is preliminary data.</text>
</comment>
<dbReference type="Proteomes" id="UP000091857">
    <property type="component" value="Chromosome 8"/>
</dbReference>
<accession>A0ACB7HB81</accession>
<gene>
    <name evidence="1" type="ORF">MANES_08G076337v8</name>
</gene>
<proteinExistence type="predicted"/>
<keyword evidence="2" id="KW-1185">Reference proteome</keyword>
<evidence type="ECO:0000313" key="2">
    <source>
        <dbReference type="Proteomes" id="UP000091857"/>
    </source>
</evidence>
<evidence type="ECO:0000313" key="1">
    <source>
        <dbReference type="EMBL" id="KAG8649199.1"/>
    </source>
</evidence>
<reference evidence="2" key="1">
    <citation type="journal article" date="2016" name="Nat. Biotechnol.">
        <title>Sequencing wild and cultivated cassava and related species reveals extensive interspecific hybridization and genetic diversity.</title>
        <authorList>
            <person name="Bredeson J.V."/>
            <person name="Lyons J.B."/>
            <person name="Prochnik S.E."/>
            <person name="Wu G.A."/>
            <person name="Ha C.M."/>
            <person name="Edsinger-Gonzales E."/>
            <person name="Grimwood J."/>
            <person name="Schmutz J."/>
            <person name="Rabbi I.Y."/>
            <person name="Egesi C."/>
            <person name="Nauluvula P."/>
            <person name="Lebot V."/>
            <person name="Ndunguru J."/>
            <person name="Mkamilo G."/>
            <person name="Bart R.S."/>
            <person name="Setter T.L."/>
            <person name="Gleadow R.M."/>
            <person name="Kulakow P."/>
            <person name="Ferguson M.E."/>
            <person name="Rounsley S."/>
            <person name="Rokhsar D.S."/>
        </authorList>
    </citation>
    <scope>NUCLEOTIDE SEQUENCE [LARGE SCALE GENOMIC DNA]</scope>
    <source>
        <strain evidence="2">cv. AM560-2</strain>
    </source>
</reference>
<organism evidence="1 2">
    <name type="scientific">Manihot esculenta</name>
    <name type="common">Cassava</name>
    <name type="synonym">Jatropha manihot</name>
    <dbReference type="NCBI Taxonomy" id="3983"/>
    <lineage>
        <taxon>Eukaryota</taxon>
        <taxon>Viridiplantae</taxon>
        <taxon>Streptophyta</taxon>
        <taxon>Embryophyta</taxon>
        <taxon>Tracheophyta</taxon>
        <taxon>Spermatophyta</taxon>
        <taxon>Magnoliopsida</taxon>
        <taxon>eudicotyledons</taxon>
        <taxon>Gunneridae</taxon>
        <taxon>Pentapetalae</taxon>
        <taxon>rosids</taxon>
        <taxon>fabids</taxon>
        <taxon>Malpighiales</taxon>
        <taxon>Euphorbiaceae</taxon>
        <taxon>Crotonoideae</taxon>
        <taxon>Manihoteae</taxon>
        <taxon>Manihot</taxon>
    </lineage>
</organism>
<name>A0ACB7HB81_MANES</name>